<evidence type="ECO:0000256" key="11">
    <source>
        <dbReference type="PIRSR" id="PIRSR601088-4"/>
    </source>
</evidence>
<evidence type="ECO:0000256" key="3">
    <source>
        <dbReference type="ARBA" id="ARBA00022723"/>
    </source>
</evidence>
<feature type="binding site" evidence="10">
    <location>
        <position position="166"/>
    </location>
    <ligand>
        <name>Mn(2+)</name>
        <dbReference type="ChEBI" id="CHEBI:29035"/>
    </ligand>
</feature>
<evidence type="ECO:0000256" key="7">
    <source>
        <dbReference type="ARBA" id="ARBA00023295"/>
    </source>
</evidence>
<dbReference type="InterPro" id="IPR022616">
    <property type="entry name" value="Glyco_hydro_4_C"/>
</dbReference>
<dbReference type="PRINTS" id="PR00732">
    <property type="entry name" value="GLHYDRLASE4"/>
</dbReference>
<evidence type="ECO:0000256" key="10">
    <source>
        <dbReference type="PIRSR" id="PIRSR601088-3"/>
    </source>
</evidence>
<dbReference type="Pfam" id="PF11975">
    <property type="entry name" value="Glyco_hydro_4C"/>
    <property type="match status" value="1"/>
</dbReference>
<evidence type="ECO:0000256" key="2">
    <source>
        <dbReference type="ARBA" id="ARBA00011881"/>
    </source>
</evidence>
<feature type="site" description="Increases basicity of active site Tyr" evidence="11">
    <location>
        <position position="106"/>
    </location>
</feature>
<dbReference type="RefSeq" id="WP_133628401.1">
    <property type="nucleotide sequence ID" value="NZ_SOAZ01000013.1"/>
</dbReference>
<dbReference type="Pfam" id="PF02056">
    <property type="entry name" value="Glyco_hydro_4"/>
    <property type="match status" value="1"/>
</dbReference>
<feature type="binding site" evidence="9">
    <location>
        <position position="145"/>
    </location>
    <ligand>
        <name>substrate</name>
    </ligand>
</feature>
<keyword evidence="10" id="KW-0533">Nickel</keyword>
<evidence type="ECO:0000256" key="5">
    <source>
        <dbReference type="ARBA" id="ARBA00023027"/>
    </source>
</evidence>
<dbReference type="Gene3D" id="3.90.110.10">
    <property type="entry name" value="Lactate dehydrogenase/glycoside hydrolase, family 4, C-terminal"/>
    <property type="match status" value="1"/>
</dbReference>
<reference evidence="14 15" key="1">
    <citation type="submission" date="2019-03" db="EMBL/GenBank/DDBJ databases">
        <title>Genomic Encyclopedia of Type Strains, Phase IV (KMG-IV): sequencing the most valuable type-strain genomes for metagenomic binning, comparative biology and taxonomic classification.</title>
        <authorList>
            <person name="Goeker M."/>
        </authorList>
    </citation>
    <scope>NUCLEOTIDE SEQUENCE [LARGE SCALE GENOMIC DNA]</scope>
    <source>
        <strain evidence="14 15">DSM 24455</strain>
    </source>
</reference>
<feature type="active site" description="Proton acceptor" evidence="8">
    <location>
        <position position="245"/>
    </location>
</feature>
<dbReference type="AlphaFoldDB" id="A0A4R7KNT2"/>
<proteinExistence type="inferred from homology"/>
<dbReference type="PANTHER" id="PTHR32092:SF5">
    <property type="entry name" value="6-PHOSPHO-BETA-GLUCOSIDASE"/>
    <property type="match status" value="1"/>
</dbReference>
<name>A0A4R7KNT2_9CLOT</name>
<comment type="similarity">
    <text evidence="1 12">Belongs to the glycosyl hydrolase 4 family.</text>
</comment>
<dbReference type="SUPFAM" id="SSF56327">
    <property type="entry name" value="LDH C-terminal domain-like"/>
    <property type="match status" value="1"/>
</dbReference>
<dbReference type="SUPFAM" id="SSF51735">
    <property type="entry name" value="NAD(P)-binding Rossmann-fold domains"/>
    <property type="match status" value="1"/>
</dbReference>
<dbReference type="InterPro" id="IPR001088">
    <property type="entry name" value="Glyco_hydro_4"/>
</dbReference>
<organism evidence="14 15">
    <name type="scientific">Fonticella tunisiensis</name>
    <dbReference type="NCBI Taxonomy" id="1096341"/>
    <lineage>
        <taxon>Bacteria</taxon>
        <taxon>Bacillati</taxon>
        <taxon>Bacillota</taxon>
        <taxon>Clostridia</taxon>
        <taxon>Eubacteriales</taxon>
        <taxon>Clostridiaceae</taxon>
        <taxon>Fonticella</taxon>
    </lineage>
</organism>
<comment type="cofactor">
    <cofactor evidence="12">
        <name>NAD(+)</name>
        <dbReference type="ChEBI" id="CHEBI:57540"/>
    </cofactor>
    <text evidence="12">Binds 1 NAD(+) per subunit.</text>
</comment>
<feature type="active site" description="Proton donor" evidence="8">
    <location>
        <position position="167"/>
    </location>
</feature>
<dbReference type="GO" id="GO:0046872">
    <property type="term" value="F:metal ion binding"/>
    <property type="evidence" value="ECO:0007669"/>
    <property type="project" value="UniProtKB-KW"/>
</dbReference>
<keyword evidence="3 10" id="KW-0479">Metal-binding</keyword>
<dbReference type="InterPro" id="IPR036291">
    <property type="entry name" value="NAD(P)-bd_dom_sf"/>
</dbReference>
<dbReference type="GO" id="GO:0016616">
    <property type="term" value="F:oxidoreductase activity, acting on the CH-OH group of donors, NAD or NADP as acceptor"/>
    <property type="evidence" value="ECO:0007669"/>
    <property type="project" value="InterPro"/>
</dbReference>
<keyword evidence="6 10" id="KW-0464">Manganese</keyword>
<evidence type="ECO:0000256" key="6">
    <source>
        <dbReference type="ARBA" id="ARBA00023211"/>
    </source>
</evidence>
<feature type="binding site" evidence="9">
    <location>
        <position position="90"/>
    </location>
    <ligand>
        <name>substrate</name>
    </ligand>
</feature>
<evidence type="ECO:0000313" key="15">
    <source>
        <dbReference type="Proteomes" id="UP000295325"/>
    </source>
</evidence>
<comment type="caution">
    <text evidence="14">The sequence shown here is derived from an EMBL/GenBank/DDBJ whole genome shotgun (WGS) entry which is preliminary data.</text>
</comment>
<feature type="domain" description="Glycosyl hydrolase family 4 C-terminal" evidence="13">
    <location>
        <begin position="191"/>
        <end position="433"/>
    </location>
</feature>
<comment type="subunit">
    <text evidence="2">Homotetramer.</text>
</comment>
<sequence length="458" mass="51873">MKLTVLGGGGVRSPFLAKSLVYSAKELNINQIVFMDNDEEKLTIYGGLAKKVANAINPNVEFSLTTNAVEAVNAADYVITTLRVGQDEGRYNDEKIAQKYGILGQETTGVGGFAMALRSIPTLIEYCKLIQEKANPEVLVFNFTNPSGLVTQALRNEGFNNVYGICDGPFHFIKQLENMLGISEENFDITCYGLNHLSFFREPRINGEDATDIVINHEKLFTDTEMKIFDKQLISILSNELPNEYLYFYFYNDKVINSIKSTGFARGELIRNINKRMLNEMKGIDLENTEKTFEVYIRHLAEREESYFSIESGVKRLDIQLPTFEQFVNTPDKGGYAGIALNCIRAFHGNVKTTMTLLIPNNESIDGLRDDDVVEITCDIIGGKVSPRKVNNIPSIQLQLIKTIKLFERLTVEAIKERSKEKAIKALMIHPLVNSYNIARLIVEEYLNMYREYVGDWK</sequence>
<dbReference type="InterPro" id="IPR015955">
    <property type="entry name" value="Lactate_DH/Glyco_Ohase_4_C"/>
</dbReference>
<keyword evidence="10" id="KW-0408">Iron</keyword>
<dbReference type="Gene3D" id="3.40.50.720">
    <property type="entry name" value="NAD(P)-binding Rossmann-like Domain"/>
    <property type="match status" value="1"/>
</dbReference>
<dbReference type="PANTHER" id="PTHR32092">
    <property type="entry name" value="6-PHOSPHO-BETA-GLUCOSIDASE-RELATED"/>
    <property type="match status" value="1"/>
</dbReference>
<keyword evidence="5 12" id="KW-0520">NAD</keyword>
<evidence type="ECO:0000256" key="1">
    <source>
        <dbReference type="ARBA" id="ARBA00010141"/>
    </source>
</evidence>
<evidence type="ECO:0000313" key="14">
    <source>
        <dbReference type="EMBL" id="TDT56512.1"/>
    </source>
</evidence>
<evidence type="ECO:0000256" key="9">
    <source>
        <dbReference type="PIRSR" id="PIRSR601088-2"/>
    </source>
</evidence>
<keyword evidence="4 12" id="KW-0378">Hydrolase</keyword>
<keyword evidence="15" id="KW-1185">Reference proteome</keyword>
<evidence type="ECO:0000256" key="4">
    <source>
        <dbReference type="ARBA" id="ARBA00022801"/>
    </source>
</evidence>
<keyword evidence="10" id="KW-0170">Cobalt</keyword>
<evidence type="ECO:0000256" key="8">
    <source>
        <dbReference type="PIRSR" id="PIRSR601088-1"/>
    </source>
</evidence>
<dbReference type="GO" id="GO:0004553">
    <property type="term" value="F:hydrolase activity, hydrolyzing O-glycosyl compounds"/>
    <property type="evidence" value="ECO:0007669"/>
    <property type="project" value="InterPro"/>
</dbReference>
<dbReference type="OrthoDB" id="9808275at2"/>
<evidence type="ECO:0000259" key="13">
    <source>
        <dbReference type="Pfam" id="PF11975"/>
    </source>
</evidence>
<gene>
    <name evidence="14" type="ORF">EDD71_11355</name>
</gene>
<keyword evidence="7 12" id="KW-0326">Glycosidase</keyword>
<feature type="binding site" evidence="10">
    <location>
        <position position="196"/>
    </location>
    <ligand>
        <name>Mn(2+)</name>
        <dbReference type="ChEBI" id="CHEBI:29035"/>
    </ligand>
</feature>
<accession>A0A4R7KNT2</accession>
<dbReference type="EMBL" id="SOAZ01000013">
    <property type="protein sequence ID" value="TDT56512.1"/>
    <property type="molecule type" value="Genomic_DNA"/>
</dbReference>
<evidence type="ECO:0000256" key="12">
    <source>
        <dbReference type="RuleBase" id="RU361152"/>
    </source>
</evidence>
<dbReference type="Proteomes" id="UP000295325">
    <property type="component" value="Unassembled WGS sequence"/>
</dbReference>
<protein>
    <submittedName>
        <fullName evidence="14">6-phospho-beta-glucosidase</fullName>
    </submittedName>
</protein>
<dbReference type="GO" id="GO:0005975">
    <property type="term" value="P:carbohydrate metabolic process"/>
    <property type="evidence" value="ECO:0007669"/>
    <property type="project" value="InterPro"/>
</dbReference>